<feature type="region of interest" description="Disordered" evidence="1">
    <location>
        <begin position="100"/>
        <end position="181"/>
    </location>
</feature>
<feature type="region of interest" description="Disordered" evidence="1">
    <location>
        <begin position="193"/>
        <end position="272"/>
    </location>
</feature>
<feature type="compositionally biased region" description="Polar residues" evidence="1">
    <location>
        <begin position="145"/>
        <end position="163"/>
    </location>
</feature>
<organism evidence="2 3">
    <name type="scientific">Leishmania enriettii</name>
    <dbReference type="NCBI Taxonomy" id="5663"/>
    <lineage>
        <taxon>Eukaryota</taxon>
        <taxon>Discoba</taxon>
        <taxon>Euglenozoa</taxon>
        <taxon>Kinetoplastea</taxon>
        <taxon>Metakinetoplastina</taxon>
        <taxon>Trypanosomatida</taxon>
        <taxon>Trypanosomatidae</taxon>
        <taxon>Leishmaniinae</taxon>
        <taxon>Leishmania</taxon>
    </lineage>
</organism>
<dbReference type="OrthoDB" id="249624at2759"/>
<evidence type="ECO:0000313" key="3">
    <source>
        <dbReference type="Proteomes" id="UP000674179"/>
    </source>
</evidence>
<gene>
    <name evidence="2" type="ORF">CUR178_04476</name>
</gene>
<dbReference type="GeneID" id="94171694"/>
<comment type="caution">
    <text evidence="2">The sequence shown here is derived from an EMBL/GenBank/DDBJ whole genome shotgun (WGS) entry which is preliminary data.</text>
</comment>
<keyword evidence="3" id="KW-1185">Reference proteome</keyword>
<dbReference type="RefSeq" id="XP_067691555.1">
    <property type="nucleotide sequence ID" value="XM_067836184.1"/>
</dbReference>
<protein>
    <submittedName>
        <fullName evidence="2">Uncharacterized protein</fullName>
    </submittedName>
</protein>
<reference evidence="2 3" key="1">
    <citation type="submission" date="2021-02" db="EMBL/GenBank/DDBJ databases">
        <title>Leishmania (Mundinia) enrietti genome sequencing and assembly.</title>
        <authorList>
            <person name="Almutairi H."/>
            <person name="Gatherer D."/>
        </authorList>
    </citation>
    <scope>NUCLEOTIDE SEQUENCE [LARGE SCALE GENOMIC DNA]</scope>
    <source>
        <strain evidence="2">CUR178</strain>
    </source>
</reference>
<feature type="compositionally biased region" description="Basic and acidic residues" evidence="1">
    <location>
        <begin position="263"/>
        <end position="272"/>
    </location>
</feature>
<dbReference type="AlphaFoldDB" id="A0A836KI37"/>
<feature type="compositionally biased region" description="Polar residues" evidence="1">
    <location>
        <begin position="244"/>
        <end position="253"/>
    </location>
</feature>
<evidence type="ECO:0000256" key="1">
    <source>
        <dbReference type="SAM" id="MobiDB-lite"/>
    </source>
</evidence>
<name>A0A836KI37_LEIEN</name>
<sequence>MAGVKGFGTRVLGPQADDPPFSLTWTHWPLHRKPSPFEENGLRFHILSLGYADPGSFEAFAPEELSAIGDYVVGREKVGTVLPSVLRFLDGHEVEHAAARRSGLPASVSGHRSRVAPSPGDEGNGKDSHHTSASFHRPTDLACEASSTSNRATLTAATCSSARPQRRCAHRRQGDEVRPLKSAAAEAAAVLPNVQPNQPPQPPSTSSSSAAPFTESTISAPPAASMPRSVPSSNAGRRDRRSSSIKAPTSSLAYKSENSEGGYAHHEDVLIL</sequence>
<accession>A0A836KI37</accession>
<proteinExistence type="predicted"/>
<dbReference type="EMBL" id="JAFHKP010000028">
    <property type="protein sequence ID" value="KAG5475026.1"/>
    <property type="molecule type" value="Genomic_DNA"/>
</dbReference>
<dbReference type="Proteomes" id="UP000674179">
    <property type="component" value="Chromosome 28"/>
</dbReference>
<dbReference type="KEGG" id="lenr:94171694"/>
<evidence type="ECO:0000313" key="2">
    <source>
        <dbReference type="EMBL" id="KAG5475026.1"/>
    </source>
</evidence>